<keyword evidence="2" id="KW-1185">Reference proteome</keyword>
<dbReference type="PROSITE" id="PS51343">
    <property type="entry name" value="PII_GLNB_DOM"/>
    <property type="match status" value="1"/>
</dbReference>
<dbReference type="RefSeq" id="WP_165138885.1">
    <property type="nucleotide sequence ID" value="NZ_JAALLT010000001.1"/>
</dbReference>
<dbReference type="InterPro" id="IPR011322">
    <property type="entry name" value="N-reg_PII-like_a/b"/>
</dbReference>
<gene>
    <name evidence="1" type="ORF">G3570_02650</name>
</gene>
<protein>
    <submittedName>
        <fullName evidence="1">P-II family nitrogen regulator</fullName>
    </submittedName>
</protein>
<dbReference type="PANTHER" id="PTHR30115">
    <property type="entry name" value="NITROGEN REGULATORY PROTEIN P-II"/>
    <property type="match status" value="1"/>
</dbReference>
<name>A0A6M1STP6_9BACT</name>
<evidence type="ECO:0000313" key="1">
    <source>
        <dbReference type="EMBL" id="NGP75516.1"/>
    </source>
</evidence>
<dbReference type="InterPro" id="IPR002187">
    <property type="entry name" value="N-reg_PII"/>
</dbReference>
<dbReference type="GO" id="GO:0006808">
    <property type="term" value="P:regulation of nitrogen utilization"/>
    <property type="evidence" value="ECO:0007669"/>
    <property type="project" value="InterPro"/>
</dbReference>
<dbReference type="PANTHER" id="PTHR30115:SF11">
    <property type="entry name" value="NITROGEN REGULATORY PROTEIN P-II HOMOLOG"/>
    <property type="match status" value="1"/>
</dbReference>
<evidence type="ECO:0000313" key="2">
    <source>
        <dbReference type="Proteomes" id="UP000473278"/>
    </source>
</evidence>
<dbReference type="PRINTS" id="PR00340">
    <property type="entry name" value="PIIGLNB"/>
</dbReference>
<dbReference type="Pfam" id="PF00543">
    <property type="entry name" value="P-II"/>
    <property type="match status" value="1"/>
</dbReference>
<reference evidence="1 2" key="1">
    <citation type="submission" date="2020-02" db="EMBL/GenBank/DDBJ databases">
        <title>Balneolaceae bacterium YR4-1, complete genome.</title>
        <authorList>
            <person name="Li Y."/>
            <person name="Wu S."/>
        </authorList>
    </citation>
    <scope>NUCLEOTIDE SEQUENCE [LARGE SCALE GENOMIC DNA]</scope>
    <source>
        <strain evidence="1 2">YR4-1</strain>
    </source>
</reference>
<dbReference type="SUPFAM" id="SSF54913">
    <property type="entry name" value="GlnB-like"/>
    <property type="match status" value="1"/>
</dbReference>
<organism evidence="1 2">
    <name type="scientific">Halalkalibaculum roseum</name>
    <dbReference type="NCBI Taxonomy" id="2709311"/>
    <lineage>
        <taxon>Bacteria</taxon>
        <taxon>Pseudomonadati</taxon>
        <taxon>Balneolota</taxon>
        <taxon>Balneolia</taxon>
        <taxon>Balneolales</taxon>
        <taxon>Balneolaceae</taxon>
        <taxon>Halalkalibaculum</taxon>
    </lineage>
</organism>
<dbReference type="GO" id="GO:0005524">
    <property type="term" value="F:ATP binding"/>
    <property type="evidence" value="ECO:0007669"/>
    <property type="project" value="TreeGrafter"/>
</dbReference>
<comment type="caution">
    <text evidence="1">The sequence shown here is derived from an EMBL/GenBank/DDBJ whole genome shotgun (WGS) entry which is preliminary data.</text>
</comment>
<proteinExistence type="predicted"/>
<dbReference type="GO" id="GO:0005829">
    <property type="term" value="C:cytosol"/>
    <property type="evidence" value="ECO:0007669"/>
    <property type="project" value="TreeGrafter"/>
</dbReference>
<dbReference type="EMBL" id="JAALLT010000001">
    <property type="protein sequence ID" value="NGP75516.1"/>
    <property type="molecule type" value="Genomic_DNA"/>
</dbReference>
<sequence length="113" mass="12427">MKLIKAFIRPELLEEVYIALRREGYPSMTVFEGEGTGRFSDPESSHGSLDFPAMHNRIVKIEIAAQDANCDSIIHVIKEQGCTGGKGDGVIFVSPIDQALRIRDGKKGPEVLN</sequence>
<dbReference type="GO" id="GO:0030234">
    <property type="term" value="F:enzyme regulator activity"/>
    <property type="evidence" value="ECO:0007669"/>
    <property type="project" value="InterPro"/>
</dbReference>
<dbReference type="Proteomes" id="UP000473278">
    <property type="component" value="Unassembled WGS sequence"/>
</dbReference>
<dbReference type="Gene3D" id="3.30.70.120">
    <property type="match status" value="1"/>
</dbReference>
<dbReference type="SMART" id="SM00938">
    <property type="entry name" value="P-II"/>
    <property type="match status" value="1"/>
</dbReference>
<dbReference type="AlphaFoldDB" id="A0A6M1STP6"/>
<accession>A0A6M1STP6</accession>
<dbReference type="InterPro" id="IPR015867">
    <property type="entry name" value="N-reg_PII/ATP_PRibTrfase_C"/>
</dbReference>